<gene>
    <name evidence="1" type="ORF">Cgig2_020028</name>
</gene>
<proteinExistence type="predicted"/>
<dbReference type="OrthoDB" id="2417874at2759"/>
<reference evidence="1" key="1">
    <citation type="submission" date="2022-04" db="EMBL/GenBank/DDBJ databases">
        <title>Carnegiea gigantea Genome sequencing and assembly v2.</title>
        <authorList>
            <person name="Copetti D."/>
            <person name="Sanderson M.J."/>
            <person name="Burquez A."/>
            <person name="Wojciechowski M.F."/>
        </authorList>
    </citation>
    <scope>NUCLEOTIDE SEQUENCE</scope>
    <source>
        <strain evidence="1">SGP5-SGP5p</strain>
        <tissue evidence="1">Aerial part</tissue>
    </source>
</reference>
<dbReference type="EMBL" id="JAKOGI010000404">
    <property type="protein sequence ID" value="KAJ8435566.1"/>
    <property type="molecule type" value="Genomic_DNA"/>
</dbReference>
<dbReference type="AlphaFoldDB" id="A0A9Q1K1R9"/>
<keyword evidence="2" id="KW-1185">Reference proteome</keyword>
<protein>
    <submittedName>
        <fullName evidence="1">Uncharacterized protein</fullName>
    </submittedName>
</protein>
<evidence type="ECO:0000313" key="1">
    <source>
        <dbReference type="EMBL" id="KAJ8435566.1"/>
    </source>
</evidence>
<dbReference type="Proteomes" id="UP001153076">
    <property type="component" value="Unassembled WGS sequence"/>
</dbReference>
<comment type="caution">
    <text evidence="1">The sequence shown here is derived from an EMBL/GenBank/DDBJ whole genome shotgun (WGS) entry which is preliminary data.</text>
</comment>
<sequence>MNEAWFILGDFNAVLYKEDKMQCSIKKSMNEAWFKKPANNQALNTIQLQTIRTHTSNLITTLQEFNNTAGLQANLRKSQMVLGGCSHTLQSACLLTKIEYRSLVNKITAKVHTWSTRSISFTARARLINVELKILQVHGANCSQQWQVWVVSIRNLVLVTRLTITLNSNRN</sequence>
<accession>A0A9Q1K1R9</accession>
<evidence type="ECO:0000313" key="2">
    <source>
        <dbReference type="Proteomes" id="UP001153076"/>
    </source>
</evidence>
<organism evidence="1 2">
    <name type="scientific">Carnegiea gigantea</name>
    <dbReference type="NCBI Taxonomy" id="171969"/>
    <lineage>
        <taxon>Eukaryota</taxon>
        <taxon>Viridiplantae</taxon>
        <taxon>Streptophyta</taxon>
        <taxon>Embryophyta</taxon>
        <taxon>Tracheophyta</taxon>
        <taxon>Spermatophyta</taxon>
        <taxon>Magnoliopsida</taxon>
        <taxon>eudicotyledons</taxon>
        <taxon>Gunneridae</taxon>
        <taxon>Pentapetalae</taxon>
        <taxon>Caryophyllales</taxon>
        <taxon>Cactineae</taxon>
        <taxon>Cactaceae</taxon>
        <taxon>Cactoideae</taxon>
        <taxon>Echinocereeae</taxon>
        <taxon>Carnegiea</taxon>
    </lineage>
</organism>
<name>A0A9Q1K1R9_9CARY</name>